<organism evidence="2 3">
    <name type="scientific">Genlisea aurea</name>
    <dbReference type="NCBI Taxonomy" id="192259"/>
    <lineage>
        <taxon>Eukaryota</taxon>
        <taxon>Viridiplantae</taxon>
        <taxon>Streptophyta</taxon>
        <taxon>Embryophyta</taxon>
        <taxon>Tracheophyta</taxon>
        <taxon>Spermatophyta</taxon>
        <taxon>Magnoliopsida</taxon>
        <taxon>eudicotyledons</taxon>
        <taxon>Gunneridae</taxon>
        <taxon>Pentapetalae</taxon>
        <taxon>asterids</taxon>
        <taxon>lamiids</taxon>
        <taxon>Lamiales</taxon>
        <taxon>Lentibulariaceae</taxon>
        <taxon>Genlisea</taxon>
    </lineage>
</organism>
<dbReference type="Pfam" id="PF13570">
    <property type="entry name" value="Beta-prop_ACSF4"/>
    <property type="match status" value="1"/>
</dbReference>
<proteinExistence type="predicted"/>
<dbReference type="InterPro" id="IPR015943">
    <property type="entry name" value="WD40/YVTN_repeat-like_dom_sf"/>
</dbReference>
<keyword evidence="3" id="KW-1185">Reference proteome</keyword>
<dbReference type="GO" id="GO:0043041">
    <property type="term" value="P:amino acid activation for nonribosomal peptide biosynthetic process"/>
    <property type="evidence" value="ECO:0007669"/>
    <property type="project" value="TreeGrafter"/>
</dbReference>
<feature type="non-terminal residue" evidence="2">
    <location>
        <position position="1"/>
    </location>
</feature>
<evidence type="ECO:0000313" key="2">
    <source>
        <dbReference type="EMBL" id="EPS73568.1"/>
    </source>
</evidence>
<protein>
    <recommendedName>
        <fullName evidence="1">Pyrrolo-quinoline quinone repeat domain-containing protein</fullName>
    </recommendedName>
</protein>
<dbReference type="OrthoDB" id="1682804at2759"/>
<dbReference type="Proteomes" id="UP000015453">
    <property type="component" value="Unassembled WGS sequence"/>
</dbReference>
<dbReference type="InterPro" id="IPR052091">
    <property type="entry name" value="Beta-ala_Activ/Resist"/>
</dbReference>
<gene>
    <name evidence="2" type="ORF">M569_01188</name>
</gene>
<feature type="domain" description="Pyrrolo-quinoline quinone repeat" evidence="1">
    <location>
        <begin position="174"/>
        <end position="358"/>
    </location>
</feature>
<evidence type="ECO:0000313" key="3">
    <source>
        <dbReference type="Proteomes" id="UP000015453"/>
    </source>
</evidence>
<dbReference type="InterPro" id="IPR002372">
    <property type="entry name" value="PQQ_rpt_dom"/>
</dbReference>
<dbReference type="PANTHER" id="PTHR44394:SF1">
    <property type="entry name" value="BETA-ALANINE-ACTIVATING ENZYME"/>
    <property type="match status" value="1"/>
</dbReference>
<dbReference type="SMART" id="SM00564">
    <property type="entry name" value="PQQ"/>
    <property type="match status" value="3"/>
</dbReference>
<dbReference type="PANTHER" id="PTHR44394">
    <property type="entry name" value="BETA-ALANINE-ACTIVATING ENZYME"/>
    <property type="match status" value="1"/>
</dbReference>
<dbReference type="AlphaFoldDB" id="S8EC94"/>
<evidence type="ECO:0000259" key="1">
    <source>
        <dbReference type="Pfam" id="PF13570"/>
    </source>
</evidence>
<dbReference type="EMBL" id="AUSU01000391">
    <property type="protein sequence ID" value="EPS73568.1"/>
    <property type="molecule type" value="Genomic_DNA"/>
</dbReference>
<reference evidence="2 3" key="1">
    <citation type="journal article" date="2013" name="BMC Genomics">
        <title>The miniature genome of a carnivorous plant Genlisea aurea contains a low number of genes and short non-coding sequences.</title>
        <authorList>
            <person name="Leushkin E.V."/>
            <person name="Sutormin R.A."/>
            <person name="Nabieva E.R."/>
            <person name="Penin A.A."/>
            <person name="Kondrashov A.S."/>
            <person name="Logacheva M.D."/>
        </authorList>
    </citation>
    <scope>NUCLEOTIDE SEQUENCE [LARGE SCALE GENOMIC DNA]</scope>
</reference>
<comment type="caution">
    <text evidence="2">The sequence shown here is derived from an EMBL/GenBank/DDBJ whole genome shotgun (WGS) entry which is preliminary data.</text>
</comment>
<dbReference type="SUPFAM" id="SSF50998">
    <property type="entry name" value="Quinoprotein alcohol dehydrogenase-like"/>
    <property type="match status" value="1"/>
</dbReference>
<dbReference type="Gene3D" id="2.130.10.10">
    <property type="entry name" value="YVTN repeat-like/Quinoprotein amine dehydrogenase"/>
    <property type="match status" value="1"/>
</dbReference>
<dbReference type="InterPro" id="IPR029058">
    <property type="entry name" value="AB_hydrolase_fold"/>
</dbReference>
<dbReference type="InterPro" id="IPR011047">
    <property type="entry name" value="Quinoprotein_ADH-like_sf"/>
</dbReference>
<dbReference type="InterPro" id="IPR018391">
    <property type="entry name" value="PQQ_b-propeller_rpt"/>
</dbReference>
<sequence>DALKVDDVSVVDDFFLMGGNSISAAYVCFQLGIHMKQLYSSPTPLGLVMVLLASSSSVGSDSLLRLNSKKTREIIQPKIPNSLHCKSKGLHFRNEIDGYSSTLHKRVKTSSSNDAFRSDESLFRDFPAVHKKCSFSRFNNSTHQDHCAGYSKGIDITMTGSGQVVLQELWKFNTGACVDASALVIFEENNLFLFIGSHSHKFFCIDGKSGTVIWETQLEGRVECSAAILDDFAQVVVGCYMGNIYLLDFSDGSVCWSFRTNGEVKSQPVVDRIRHLVWCGSYDHNLYAIDYKNHSCTFKLACGGSIFGAPAIDDMLEKLYAASTDGRIVALEIKSLPFKSTWKLDMGAPIFSSLSITECERN</sequence>
<dbReference type="Gene3D" id="3.40.50.1820">
    <property type="entry name" value="alpha/beta hydrolase"/>
    <property type="match status" value="1"/>
</dbReference>
<accession>S8EC94</accession>
<name>S8EC94_9LAMI</name>
<feature type="non-terminal residue" evidence="2">
    <location>
        <position position="362"/>
    </location>
</feature>